<dbReference type="AlphaFoldDB" id="A0A448X8J0"/>
<organism evidence="2 3">
    <name type="scientific">Protopolystoma xenopodis</name>
    <dbReference type="NCBI Taxonomy" id="117903"/>
    <lineage>
        <taxon>Eukaryota</taxon>
        <taxon>Metazoa</taxon>
        <taxon>Spiralia</taxon>
        <taxon>Lophotrochozoa</taxon>
        <taxon>Platyhelminthes</taxon>
        <taxon>Monogenea</taxon>
        <taxon>Polyopisthocotylea</taxon>
        <taxon>Polystomatidea</taxon>
        <taxon>Polystomatidae</taxon>
        <taxon>Protopolystoma</taxon>
    </lineage>
</organism>
<evidence type="ECO:0000256" key="1">
    <source>
        <dbReference type="SAM" id="MobiDB-lite"/>
    </source>
</evidence>
<sequence length="225" mass="26042">MKALDGRFSSNVCENCDDAQIPAVPLLAMNGNQAIRGEISEEDEVDIVEAELQDKEKYKDHKKKKLKRKKRKRGVFTGPDDNAKASVFQLCSHPAKIPRHLEYANKHSNSIEEHHTVSECHIEVEKRNEVGNVEKMVLEREQNERGKEVLKERKKRIDKQEFDSASTDEKILDKNDGNYDEDELSLHRNGILYYVQARKPATETDVLISESLNEPHYALNYRRKK</sequence>
<dbReference type="EMBL" id="CAAALY010115447">
    <property type="protein sequence ID" value="VEL30777.1"/>
    <property type="molecule type" value="Genomic_DNA"/>
</dbReference>
<reference evidence="2" key="1">
    <citation type="submission" date="2018-11" db="EMBL/GenBank/DDBJ databases">
        <authorList>
            <consortium name="Pathogen Informatics"/>
        </authorList>
    </citation>
    <scope>NUCLEOTIDE SEQUENCE</scope>
</reference>
<dbReference type="Proteomes" id="UP000784294">
    <property type="component" value="Unassembled WGS sequence"/>
</dbReference>
<name>A0A448X8J0_9PLAT</name>
<feature type="compositionally biased region" description="Basic residues" evidence="1">
    <location>
        <begin position="60"/>
        <end position="74"/>
    </location>
</feature>
<accession>A0A448X8J0</accession>
<evidence type="ECO:0000313" key="2">
    <source>
        <dbReference type="EMBL" id="VEL30777.1"/>
    </source>
</evidence>
<feature type="region of interest" description="Disordered" evidence="1">
    <location>
        <begin position="59"/>
        <end position="80"/>
    </location>
</feature>
<evidence type="ECO:0000313" key="3">
    <source>
        <dbReference type="Proteomes" id="UP000784294"/>
    </source>
</evidence>
<gene>
    <name evidence="2" type="ORF">PXEA_LOCUS24217</name>
</gene>
<protein>
    <submittedName>
        <fullName evidence="2">Uncharacterized protein</fullName>
    </submittedName>
</protein>
<comment type="caution">
    <text evidence="2">The sequence shown here is derived from an EMBL/GenBank/DDBJ whole genome shotgun (WGS) entry which is preliminary data.</text>
</comment>
<keyword evidence="3" id="KW-1185">Reference proteome</keyword>
<proteinExistence type="predicted"/>